<evidence type="ECO:0000313" key="6">
    <source>
        <dbReference type="EMBL" id="MBW20217.1"/>
    </source>
</evidence>
<accession>A0A2I9LPA1</accession>
<dbReference type="SUPFAM" id="SSF57095">
    <property type="entry name" value="Scorpion toxin-like"/>
    <property type="match status" value="1"/>
</dbReference>
<dbReference type="GO" id="GO:0005576">
    <property type="term" value="C:extracellular region"/>
    <property type="evidence" value="ECO:0007669"/>
    <property type="project" value="UniProtKB-SubCell"/>
</dbReference>
<name>A0A2I9LPA1_9SCOR</name>
<dbReference type="InterPro" id="IPR044062">
    <property type="entry name" value="LCN-type_CS_alpha_beta_dom"/>
</dbReference>
<organism evidence="6">
    <name type="scientific">Centruroides hentzi</name>
    <dbReference type="NCBI Taxonomy" id="88313"/>
    <lineage>
        <taxon>Eukaryota</taxon>
        <taxon>Metazoa</taxon>
        <taxon>Ecdysozoa</taxon>
        <taxon>Arthropoda</taxon>
        <taxon>Chelicerata</taxon>
        <taxon>Arachnida</taxon>
        <taxon>Scorpiones</taxon>
        <taxon>Buthida</taxon>
        <taxon>Buthoidea</taxon>
        <taxon>Buthidae</taxon>
        <taxon>Centruroides</taxon>
    </lineage>
</organism>
<dbReference type="Gene3D" id="3.30.30.10">
    <property type="entry name" value="Knottin, scorpion toxin-like"/>
    <property type="match status" value="1"/>
</dbReference>
<keyword evidence="2" id="KW-0964">Secreted</keyword>
<protein>
    <submittedName>
        <fullName evidence="6">NaTx</fullName>
    </submittedName>
</protein>
<feature type="chain" id="PRO_5014430380" evidence="4">
    <location>
        <begin position="21"/>
        <end position="85"/>
    </location>
</feature>
<evidence type="ECO:0000256" key="2">
    <source>
        <dbReference type="ARBA" id="ARBA00022525"/>
    </source>
</evidence>
<proteinExistence type="predicted"/>
<dbReference type="Pfam" id="PF00537">
    <property type="entry name" value="Toxin_3"/>
    <property type="match status" value="1"/>
</dbReference>
<keyword evidence="3" id="KW-0800">Toxin</keyword>
<evidence type="ECO:0000256" key="4">
    <source>
        <dbReference type="SAM" id="SignalP"/>
    </source>
</evidence>
<feature type="signal peptide" evidence="4">
    <location>
        <begin position="1"/>
        <end position="20"/>
    </location>
</feature>
<keyword evidence="4" id="KW-0732">Signal</keyword>
<comment type="subcellular location">
    <subcellularLocation>
        <location evidence="1">Secreted</location>
    </subcellularLocation>
</comment>
<dbReference type="AlphaFoldDB" id="A0A2I9LPA1"/>
<dbReference type="GO" id="GO:0019871">
    <property type="term" value="F:sodium channel inhibitor activity"/>
    <property type="evidence" value="ECO:0007669"/>
    <property type="project" value="InterPro"/>
</dbReference>
<dbReference type="PROSITE" id="PS51863">
    <property type="entry name" value="LCN_CSAB"/>
    <property type="match status" value="1"/>
</dbReference>
<reference evidence="6" key="1">
    <citation type="journal article" date="2017" name="Toxicon">
        <title>Venom-gland transcriptomics and venom proteomics of the Hentz striped scorpion (Centruroides hentzi; Buthidae) reveal high toxin diversity in a harmless member of a lethal family.</title>
        <authorList>
            <person name="Ward M.J."/>
            <person name="Ellsworth S.A."/>
            <person name="Rokyta D.R."/>
        </authorList>
    </citation>
    <scope>NUCLEOTIDE SEQUENCE</scope>
    <source>
        <tissue evidence="6">Venom gland</tissue>
    </source>
</reference>
<dbReference type="CDD" id="cd23106">
    <property type="entry name" value="neurotoxins_LC_scorpion"/>
    <property type="match status" value="1"/>
</dbReference>
<dbReference type="EMBL" id="GFWZ01000227">
    <property type="protein sequence ID" value="MBW20217.1"/>
    <property type="molecule type" value="Transcribed_RNA"/>
</dbReference>
<evidence type="ECO:0000256" key="1">
    <source>
        <dbReference type="ARBA" id="ARBA00004613"/>
    </source>
</evidence>
<sequence>MKTFILFISCLMVFDEVVESKDGYLLDENDCTFTCSSDEYCVNLCKIFEADSGFCNSFTEHCYCKGLPSDIKVSGEDDSTCEQEH</sequence>
<dbReference type="InterPro" id="IPR036574">
    <property type="entry name" value="Scorpion_toxin-like_sf"/>
</dbReference>
<evidence type="ECO:0000256" key="3">
    <source>
        <dbReference type="ARBA" id="ARBA00022656"/>
    </source>
</evidence>
<dbReference type="GO" id="GO:0090729">
    <property type="term" value="F:toxin activity"/>
    <property type="evidence" value="ECO:0007669"/>
    <property type="project" value="UniProtKB-KW"/>
</dbReference>
<evidence type="ECO:0000259" key="5">
    <source>
        <dbReference type="PROSITE" id="PS51863"/>
    </source>
</evidence>
<dbReference type="InterPro" id="IPR002061">
    <property type="entry name" value="Scorpion_toxinL/defensin"/>
</dbReference>
<feature type="domain" description="LCN-type CS-alpha/beta" evidence="5">
    <location>
        <begin position="21"/>
        <end position="82"/>
    </location>
</feature>